<protein>
    <recommendedName>
        <fullName evidence="4">S-adenosyl-L-methionine-dependent methyltransferase</fullName>
    </recommendedName>
</protein>
<feature type="signal peptide" evidence="1">
    <location>
        <begin position="1"/>
        <end position="25"/>
    </location>
</feature>
<name>A0ABZ1CV58_9TREE</name>
<keyword evidence="3" id="KW-1185">Reference proteome</keyword>
<dbReference type="RefSeq" id="XP_062790153.1">
    <property type="nucleotide sequence ID" value="XM_062934102.1"/>
</dbReference>
<evidence type="ECO:0008006" key="4">
    <source>
        <dbReference type="Google" id="ProtNLM"/>
    </source>
</evidence>
<dbReference type="SUPFAM" id="SSF53335">
    <property type="entry name" value="S-adenosyl-L-methionine-dependent methyltransferases"/>
    <property type="match status" value="1"/>
</dbReference>
<dbReference type="InterPro" id="IPR029063">
    <property type="entry name" value="SAM-dependent_MTases_sf"/>
</dbReference>
<reference evidence="2 3" key="1">
    <citation type="submission" date="2024-01" db="EMBL/GenBank/DDBJ databases">
        <title>Comparative genomics of Cryptococcus and Kwoniella reveals pathogenesis evolution and contrasting modes of karyotype evolution via chromosome fusion or intercentromeric recombination.</title>
        <authorList>
            <person name="Coelho M.A."/>
            <person name="David-Palma M."/>
            <person name="Shea T."/>
            <person name="Bowers K."/>
            <person name="McGinley-Smith S."/>
            <person name="Mohammad A.W."/>
            <person name="Gnirke A."/>
            <person name="Yurkov A.M."/>
            <person name="Nowrousian M."/>
            <person name="Sun S."/>
            <person name="Cuomo C.A."/>
            <person name="Heitman J."/>
        </authorList>
    </citation>
    <scope>NUCLEOTIDE SEQUENCE [LARGE SCALE GENOMIC DNA]</scope>
    <source>
        <strain evidence="2">CBS 11374</strain>
    </source>
</reference>
<sequence>MPNFLLLALAIVPLAVLLAPRFVEPYKLWDPTVLNNVGQGERQTKWCNMGWWEDTDNFPTAAKTLGERLLDFAKEGGYQGGGNVLDIGHGAGESLLLHLSSPSPPKHLHGLTSLSSDTAQARLLIDKYAPDVPTPVELFTYSAQFNPTKDFDHPLNSMKGFMGEKSQVQETFAYSDEDDIDQVQGELNLDSDNPPPYNMIYILDAIYHFPPSLRTFLDSLKPVLSHDGLVVYTDIIPPPGFAIWKSWLISYILSVPLPNLTSRPEDLEGYRLELEKEGWKDIKVEDWSKNVWPGFAKNLIDRGGRWEKVGKAVQRVEKDGWKFIAVRIRKGD</sequence>
<dbReference type="Proteomes" id="UP001329825">
    <property type="component" value="Chromosome 3"/>
</dbReference>
<evidence type="ECO:0000313" key="3">
    <source>
        <dbReference type="Proteomes" id="UP001329825"/>
    </source>
</evidence>
<evidence type="ECO:0000313" key="2">
    <source>
        <dbReference type="EMBL" id="WRT65413.1"/>
    </source>
</evidence>
<proteinExistence type="predicted"/>
<gene>
    <name evidence="2" type="ORF">IL334_002356</name>
</gene>
<organism evidence="2 3">
    <name type="scientific">Kwoniella shivajii</name>
    <dbReference type="NCBI Taxonomy" id="564305"/>
    <lineage>
        <taxon>Eukaryota</taxon>
        <taxon>Fungi</taxon>
        <taxon>Dikarya</taxon>
        <taxon>Basidiomycota</taxon>
        <taxon>Agaricomycotina</taxon>
        <taxon>Tremellomycetes</taxon>
        <taxon>Tremellales</taxon>
        <taxon>Cryptococcaceae</taxon>
        <taxon>Kwoniella</taxon>
    </lineage>
</organism>
<dbReference type="Gene3D" id="3.40.50.150">
    <property type="entry name" value="Vaccinia Virus protein VP39"/>
    <property type="match status" value="1"/>
</dbReference>
<dbReference type="GeneID" id="87954487"/>
<evidence type="ECO:0000256" key="1">
    <source>
        <dbReference type="SAM" id="SignalP"/>
    </source>
</evidence>
<feature type="chain" id="PRO_5045388214" description="S-adenosyl-L-methionine-dependent methyltransferase" evidence="1">
    <location>
        <begin position="26"/>
        <end position="332"/>
    </location>
</feature>
<keyword evidence="1" id="KW-0732">Signal</keyword>
<accession>A0ABZ1CV58</accession>
<dbReference type="EMBL" id="CP141883">
    <property type="protein sequence ID" value="WRT65413.1"/>
    <property type="molecule type" value="Genomic_DNA"/>
</dbReference>